<evidence type="ECO:0000313" key="1">
    <source>
        <dbReference type="EMBL" id="CAI6353823.1"/>
    </source>
</evidence>
<protein>
    <submittedName>
        <fullName evidence="1">Uncharacterized protein</fullName>
    </submittedName>
</protein>
<dbReference type="Proteomes" id="UP001160148">
    <property type="component" value="Unassembled WGS sequence"/>
</dbReference>
<organism evidence="1 2">
    <name type="scientific">Macrosiphum euphorbiae</name>
    <name type="common">potato aphid</name>
    <dbReference type="NCBI Taxonomy" id="13131"/>
    <lineage>
        <taxon>Eukaryota</taxon>
        <taxon>Metazoa</taxon>
        <taxon>Ecdysozoa</taxon>
        <taxon>Arthropoda</taxon>
        <taxon>Hexapoda</taxon>
        <taxon>Insecta</taxon>
        <taxon>Pterygota</taxon>
        <taxon>Neoptera</taxon>
        <taxon>Paraneoptera</taxon>
        <taxon>Hemiptera</taxon>
        <taxon>Sternorrhyncha</taxon>
        <taxon>Aphidomorpha</taxon>
        <taxon>Aphidoidea</taxon>
        <taxon>Aphididae</taxon>
        <taxon>Macrosiphini</taxon>
        <taxon>Macrosiphum</taxon>
    </lineage>
</organism>
<proteinExistence type="predicted"/>
<keyword evidence="2" id="KW-1185">Reference proteome</keyword>
<evidence type="ECO:0000313" key="2">
    <source>
        <dbReference type="Proteomes" id="UP001160148"/>
    </source>
</evidence>
<dbReference type="AlphaFoldDB" id="A0AAV0WDF2"/>
<comment type="caution">
    <text evidence="1">The sequence shown here is derived from an EMBL/GenBank/DDBJ whole genome shotgun (WGS) entry which is preliminary data.</text>
</comment>
<reference evidence="1 2" key="1">
    <citation type="submission" date="2023-01" db="EMBL/GenBank/DDBJ databases">
        <authorList>
            <person name="Whitehead M."/>
        </authorList>
    </citation>
    <scope>NUCLEOTIDE SEQUENCE [LARGE SCALE GENOMIC DNA]</scope>
</reference>
<sequence length="142" mass="16958">MSLKPFCCEPTVEDIDYRMYEALRVNPIQTINYVGRTSVNPSNWCLYKKCPTLQTDKECICCFQFENISNLHSNKMRDKSFKKMMMDQEVLNITRQQMILKTNDVKRKKNAFNIKSGKQNLEIYMLQIIYALDKFMECNRKR</sequence>
<dbReference type="EMBL" id="CARXXK010000002">
    <property type="protein sequence ID" value="CAI6353823.1"/>
    <property type="molecule type" value="Genomic_DNA"/>
</dbReference>
<accession>A0AAV0WDF2</accession>
<name>A0AAV0WDF2_9HEMI</name>
<gene>
    <name evidence="1" type="ORF">MEUPH1_LOCUS9898</name>
</gene>